<dbReference type="PROSITE" id="PS00630">
    <property type="entry name" value="IMP_2"/>
    <property type="match status" value="1"/>
</dbReference>
<dbReference type="InterPro" id="IPR020583">
    <property type="entry name" value="Inositol_monoP_metal-BS"/>
</dbReference>
<evidence type="ECO:0000256" key="4">
    <source>
        <dbReference type="ARBA" id="ARBA00022842"/>
    </source>
</evidence>
<dbReference type="InterPro" id="IPR020550">
    <property type="entry name" value="Inositol_monophosphatase_CS"/>
</dbReference>
<keyword evidence="3" id="KW-0378">Hydrolase</keyword>
<dbReference type="SUPFAM" id="SSF56655">
    <property type="entry name" value="Carbohydrate phosphatase"/>
    <property type="match status" value="1"/>
</dbReference>
<dbReference type="InterPro" id="IPR000760">
    <property type="entry name" value="Inositol_monophosphatase-like"/>
</dbReference>
<protein>
    <submittedName>
        <fullName evidence="5">Inositol monophosphatase</fullName>
    </submittedName>
</protein>
<dbReference type="PROSITE" id="PS00629">
    <property type="entry name" value="IMP_1"/>
    <property type="match status" value="1"/>
</dbReference>
<dbReference type="EMBL" id="CP067420">
    <property type="protein sequence ID" value="QQP92308.1"/>
    <property type="molecule type" value="Genomic_DNA"/>
</dbReference>
<dbReference type="Gene3D" id="3.40.190.80">
    <property type="match status" value="1"/>
</dbReference>
<comment type="similarity">
    <text evidence="1">Belongs to the inositol monophosphatase superfamily.</text>
</comment>
<evidence type="ECO:0000313" key="6">
    <source>
        <dbReference type="Proteomes" id="UP000595197"/>
    </source>
</evidence>
<reference evidence="5" key="1">
    <citation type="submission" date="2021-02" db="EMBL/GenBank/DDBJ databases">
        <title>Skermanella TT6 skin isolate.</title>
        <authorList>
            <person name="Lee K."/>
            <person name="Ganzorig M."/>
        </authorList>
    </citation>
    <scope>NUCLEOTIDE SEQUENCE</scope>
    <source>
        <strain evidence="5">TT6</strain>
    </source>
</reference>
<keyword evidence="6" id="KW-1185">Reference proteome</keyword>
<proteinExistence type="inferred from homology"/>
<evidence type="ECO:0000256" key="2">
    <source>
        <dbReference type="ARBA" id="ARBA00022723"/>
    </source>
</evidence>
<evidence type="ECO:0000256" key="3">
    <source>
        <dbReference type="ARBA" id="ARBA00022801"/>
    </source>
</evidence>
<dbReference type="Proteomes" id="UP000595197">
    <property type="component" value="Chromosome"/>
</dbReference>
<keyword evidence="4" id="KW-0460">Magnesium</keyword>
<keyword evidence="2" id="KW-0479">Metal-binding</keyword>
<gene>
    <name evidence="5" type="ORF">IGS68_04830</name>
</gene>
<dbReference type="Pfam" id="PF00459">
    <property type="entry name" value="Inositol_P"/>
    <property type="match status" value="1"/>
</dbReference>
<sequence>MGGPDGVPSQELLRDIERVAVELARLAGTEIVAALGRTLEVRYKGNAEGMPAAGESLKDPVSEVDSQVEVLIRARLGDRFPEHDILGEEMDERPGRDHDFVWAVDPIDGTTNFVNGFPLFAGSVGVLHRGRPVVGAVWCSTSHALRPGVYHARTGGPLCFDEEALDPRPNPAVRRRLAGEPEATPDAALEWDIRKTGSAAVECAFVAAGLLRVARFERPNVWDVAGGIPLVLAAGGQVRYRDERGWTPLERLEPVAAAAGGVPDLRNWRRPLILGEPDAVERMARVRAG</sequence>
<name>A0ABX7BD29_9PROT</name>
<dbReference type="PANTHER" id="PTHR20854">
    <property type="entry name" value="INOSITOL MONOPHOSPHATASE"/>
    <property type="match status" value="1"/>
</dbReference>
<dbReference type="Gene3D" id="3.30.540.10">
    <property type="entry name" value="Fructose-1,6-Bisphosphatase, subunit A, domain 1"/>
    <property type="match status" value="1"/>
</dbReference>
<accession>A0ABX7BD29</accession>
<dbReference type="CDD" id="cd01637">
    <property type="entry name" value="IMPase_like"/>
    <property type="match status" value="1"/>
</dbReference>
<evidence type="ECO:0000313" key="5">
    <source>
        <dbReference type="EMBL" id="QQP92308.1"/>
    </source>
</evidence>
<organism evidence="5 6">
    <name type="scientific">Skermanella cutis</name>
    <dbReference type="NCBI Taxonomy" id="2775420"/>
    <lineage>
        <taxon>Bacteria</taxon>
        <taxon>Pseudomonadati</taxon>
        <taxon>Pseudomonadota</taxon>
        <taxon>Alphaproteobacteria</taxon>
        <taxon>Rhodospirillales</taxon>
        <taxon>Azospirillaceae</taxon>
        <taxon>Skermanella</taxon>
    </lineage>
</organism>
<dbReference type="PANTHER" id="PTHR20854:SF4">
    <property type="entry name" value="INOSITOL-1-MONOPHOSPHATASE-RELATED"/>
    <property type="match status" value="1"/>
</dbReference>
<evidence type="ECO:0000256" key="1">
    <source>
        <dbReference type="ARBA" id="ARBA00009759"/>
    </source>
</evidence>
<dbReference type="PRINTS" id="PR00377">
    <property type="entry name" value="IMPHPHTASES"/>
</dbReference>